<organism evidence="2 3">
    <name type="scientific">Streptosporangium algeriense</name>
    <dbReference type="NCBI Taxonomy" id="1682748"/>
    <lineage>
        <taxon>Bacteria</taxon>
        <taxon>Bacillati</taxon>
        <taxon>Actinomycetota</taxon>
        <taxon>Actinomycetes</taxon>
        <taxon>Streptosporangiales</taxon>
        <taxon>Streptosporangiaceae</taxon>
        <taxon>Streptosporangium</taxon>
    </lineage>
</organism>
<feature type="compositionally biased region" description="Basic and acidic residues" evidence="1">
    <location>
        <begin position="1"/>
        <end position="16"/>
    </location>
</feature>
<feature type="compositionally biased region" description="Basic and acidic residues" evidence="1">
    <location>
        <begin position="28"/>
        <end position="39"/>
    </location>
</feature>
<sequence length="54" mass="6060">MAVKTRSWDPGRRHTGEWPYGEPQTVRDAYDQEQAKKAQEALAKAGGKQSGETR</sequence>
<evidence type="ECO:0000256" key="1">
    <source>
        <dbReference type="SAM" id="MobiDB-lite"/>
    </source>
</evidence>
<evidence type="ECO:0008006" key="4">
    <source>
        <dbReference type="Google" id="ProtNLM"/>
    </source>
</evidence>
<proteinExistence type="predicted"/>
<evidence type="ECO:0000313" key="3">
    <source>
        <dbReference type="Proteomes" id="UP001597024"/>
    </source>
</evidence>
<evidence type="ECO:0000313" key="2">
    <source>
        <dbReference type="EMBL" id="MFD0883420.1"/>
    </source>
</evidence>
<accession>A0ABW3DHQ0</accession>
<protein>
    <recommendedName>
        <fullName evidence="4">SPOR domain-containing protein</fullName>
    </recommendedName>
</protein>
<gene>
    <name evidence="2" type="ORF">ACFQ08_02450</name>
</gene>
<comment type="caution">
    <text evidence="2">The sequence shown here is derived from an EMBL/GenBank/DDBJ whole genome shotgun (WGS) entry which is preliminary data.</text>
</comment>
<feature type="region of interest" description="Disordered" evidence="1">
    <location>
        <begin position="1"/>
        <end position="54"/>
    </location>
</feature>
<keyword evidence="3" id="KW-1185">Reference proteome</keyword>
<name>A0ABW3DHQ0_9ACTN</name>
<reference evidence="3" key="1">
    <citation type="journal article" date="2019" name="Int. J. Syst. Evol. Microbiol.">
        <title>The Global Catalogue of Microorganisms (GCM) 10K type strain sequencing project: providing services to taxonomists for standard genome sequencing and annotation.</title>
        <authorList>
            <consortium name="The Broad Institute Genomics Platform"/>
            <consortium name="The Broad Institute Genome Sequencing Center for Infectious Disease"/>
            <person name="Wu L."/>
            <person name="Ma J."/>
        </authorList>
    </citation>
    <scope>NUCLEOTIDE SEQUENCE [LARGE SCALE GENOMIC DNA]</scope>
    <source>
        <strain evidence="3">CCUG 62974</strain>
    </source>
</reference>
<dbReference type="Proteomes" id="UP001597024">
    <property type="component" value="Unassembled WGS sequence"/>
</dbReference>
<dbReference type="EMBL" id="JBHTHX010000035">
    <property type="protein sequence ID" value="MFD0883420.1"/>
    <property type="molecule type" value="Genomic_DNA"/>
</dbReference>